<name>B6U1Q5_MAIZE</name>
<evidence type="ECO:0000256" key="1">
    <source>
        <dbReference type="SAM" id="MobiDB-lite"/>
    </source>
</evidence>
<dbReference type="ExpressionAtlas" id="B6U1Q5">
    <property type="expression patterns" value="baseline and differential"/>
</dbReference>
<dbReference type="PANTHER" id="PTHR33696:SF23">
    <property type="entry name" value="OS03G0674900 PROTEIN"/>
    <property type="match status" value="1"/>
</dbReference>
<feature type="compositionally biased region" description="Polar residues" evidence="1">
    <location>
        <begin position="28"/>
        <end position="39"/>
    </location>
</feature>
<sequence>MNLEAVAASKSGSSSTVAFSWEHEPGVSKQSHLGANKPTTAGGAPRAEAVSRRTPASAKKKQAPAPAPATTHRHRLRVPPPPGVPSAPGASPPMTRRPRSRGVRPAEDPFLAAYLACTEDGARGRRDDRGAQKLVGWAGLRLGLGLGLRGRGLSCKSSCGAVEECVVRLAKIPGLHED</sequence>
<evidence type="ECO:0000313" key="2">
    <source>
        <dbReference type="EMBL" id="ACG43288.1"/>
    </source>
</evidence>
<organism evidence="2">
    <name type="scientific">Zea mays</name>
    <name type="common">Maize</name>
    <dbReference type="NCBI Taxonomy" id="4577"/>
    <lineage>
        <taxon>Eukaryota</taxon>
        <taxon>Viridiplantae</taxon>
        <taxon>Streptophyta</taxon>
        <taxon>Embryophyta</taxon>
        <taxon>Tracheophyta</taxon>
        <taxon>Spermatophyta</taxon>
        <taxon>Magnoliopsida</taxon>
        <taxon>Liliopsida</taxon>
        <taxon>Poales</taxon>
        <taxon>Poaceae</taxon>
        <taxon>PACMAD clade</taxon>
        <taxon>Panicoideae</taxon>
        <taxon>Andropogonodae</taxon>
        <taxon>Andropogoneae</taxon>
        <taxon>Tripsacinae</taxon>
        <taxon>Zea</taxon>
    </lineage>
</organism>
<feature type="region of interest" description="Disordered" evidence="1">
    <location>
        <begin position="1"/>
        <end position="105"/>
    </location>
</feature>
<dbReference type="EMBL" id="EU971170">
    <property type="protein sequence ID" value="ACG43288.1"/>
    <property type="molecule type" value="mRNA"/>
</dbReference>
<dbReference type="AlphaFoldDB" id="B6U1Q5"/>
<dbReference type="PANTHER" id="PTHR33696">
    <property type="entry name" value="T22J18.15-RELATED"/>
    <property type="match status" value="1"/>
</dbReference>
<protein>
    <submittedName>
        <fullName evidence="2">Uncharacterized protein</fullName>
    </submittedName>
</protein>
<accession>B6U1Q5</accession>
<reference evidence="2" key="1">
    <citation type="journal article" date="2009" name="Plant Mol. Biol.">
        <title>Insights into corn genes derived from large-scale cDNA sequencing.</title>
        <authorList>
            <person name="Alexandrov N.N."/>
            <person name="Brover V.V."/>
            <person name="Freidin S."/>
            <person name="Troukhan M.E."/>
            <person name="Tatarinova T.V."/>
            <person name="Zhang H."/>
            <person name="Swaller T.J."/>
            <person name="Lu Y.P."/>
            <person name="Bouck J."/>
            <person name="Flavell R.B."/>
            <person name="Feldmann K.A."/>
        </authorList>
    </citation>
    <scope>NUCLEOTIDE SEQUENCE</scope>
</reference>
<proteinExistence type="evidence at transcript level"/>